<dbReference type="SUPFAM" id="SSF52540">
    <property type="entry name" value="P-loop containing nucleoside triphosphate hydrolases"/>
    <property type="match status" value="1"/>
</dbReference>
<dbReference type="Pfam" id="PF14491">
    <property type="entry name" value="DUF4435"/>
    <property type="match status" value="1"/>
</dbReference>
<dbReference type="RefSeq" id="WP_133580962.1">
    <property type="nucleotide sequence ID" value="NZ_SNYJ01000010.1"/>
</dbReference>
<sequence>MKIRKLKIRNYNAIRYIEMSDIPDFVVIAGPNGVGKSTIFSAIKEFQRIIKRIYTNDLKYGISRRIDFSKQSPFSDEHQKGDLEITFELSNKEKDFIKTEKNQITGKLDFDDISNCRFDNELGELLINGSQFSLINHIHANRTLTSKSNKEISLNSLARFDDIEDTPVRYRRRYENDALFDRVKDYLAAIYFDDLIKAVETGKIGNELEELVKVINSYIKPKQFMGVKRDTSGLTFPVKYDELIHDIDELSSGEKEIVMVFVNLKWIQAESYIFLYDEPELHLNANLEKLLSSHLKQLQGNNQIWLATHSYEILDSANYKEVFQIVHHTGENQIFRLISDEDKFETLKSLGASVGLQLISQKVIFVEGKTDKEFFQLLFDDYKEQLSFVQSTGINNLMRVSNAVVDLLTEASKASDFYLVRDKDFLVTSQIEELQIKLNQKIHVLAKYHIENYFLNGNAILTVIESMGIDTFTHADDIEYKLKEIADSQKEDVIAQWIAFELHEEIRKFDFNVGGNNLEERLKDRVSAQCERINDILDSTRIVKKLNEKKDFINENWDNIWRDFPPGRDILKEFVNKFVEGIKYDRFIHLLVRESIRQNIPEVDDLKKTILSEIGFE</sequence>
<dbReference type="PANTHER" id="PTHR43581">
    <property type="entry name" value="ATP/GTP PHOSPHATASE"/>
    <property type="match status" value="1"/>
</dbReference>
<gene>
    <name evidence="3" type="ORF">EV213_110139</name>
</gene>
<feature type="domain" description="DUF4435" evidence="2">
    <location>
        <begin position="363"/>
        <end position="550"/>
    </location>
</feature>
<dbReference type="Gene3D" id="3.40.50.300">
    <property type="entry name" value="P-loop containing nucleotide triphosphate hydrolases"/>
    <property type="match status" value="1"/>
</dbReference>
<protein>
    <submittedName>
        <fullName evidence="3">Putative ATP-dependent endonuclease of OLD family</fullName>
    </submittedName>
</protein>
<proteinExistence type="predicted"/>
<dbReference type="Pfam" id="PF13304">
    <property type="entry name" value="AAA_21"/>
    <property type="match status" value="1"/>
</dbReference>
<feature type="domain" description="ATPase AAA-type core" evidence="1">
    <location>
        <begin position="25"/>
        <end position="315"/>
    </location>
</feature>
<evidence type="ECO:0000259" key="1">
    <source>
        <dbReference type="Pfam" id="PF13304"/>
    </source>
</evidence>
<dbReference type="AlphaFoldDB" id="A0A4R6TZR5"/>
<keyword evidence="3" id="KW-0378">Hydrolase</keyword>
<dbReference type="InterPro" id="IPR003959">
    <property type="entry name" value="ATPase_AAA_core"/>
</dbReference>
<dbReference type="InterPro" id="IPR027417">
    <property type="entry name" value="P-loop_NTPase"/>
</dbReference>
<dbReference type="InterPro" id="IPR029492">
    <property type="entry name" value="DUF4435"/>
</dbReference>
<dbReference type="GO" id="GO:0016887">
    <property type="term" value="F:ATP hydrolysis activity"/>
    <property type="evidence" value="ECO:0007669"/>
    <property type="project" value="InterPro"/>
</dbReference>
<evidence type="ECO:0000259" key="2">
    <source>
        <dbReference type="Pfam" id="PF14491"/>
    </source>
</evidence>
<keyword evidence="4" id="KW-1185">Reference proteome</keyword>
<dbReference type="Proteomes" id="UP000295632">
    <property type="component" value="Unassembled WGS sequence"/>
</dbReference>
<keyword evidence="3" id="KW-0540">Nuclease</keyword>
<keyword evidence="3" id="KW-0255">Endonuclease</keyword>
<dbReference type="OrthoDB" id="9801813at2"/>
<dbReference type="GO" id="GO:0004519">
    <property type="term" value="F:endonuclease activity"/>
    <property type="evidence" value="ECO:0007669"/>
    <property type="project" value="UniProtKB-KW"/>
</dbReference>
<dbReference type="InterPro" id="IPR051396">
    <property type="entry name" value="Bact_Antivir_Def_Nuclease"/>
</dbReference>
<organism evidence="3 4">
    <name type="scientific">Aureibacillus halotolerans</name>
    <dbReference type="NCBI Taxonomy" id="1508390"/>
    <lineage>
        <taxon>Bacteria</taxon>
        <taxon>Bacillati</taxon>
        <taxon>Bacillota</taxon>
        <taxon>Bacilli</taxon>
        <taxon>Bacillales</taxon>
        <taxon>Bacillaceae</taxon>
        <taxon>Aureibacillus</taxon>
    </lineage>
</organism>
<comment type="caution">
    <text evidence="3">The sequence shown here is derived from an EMBL/GenBank/DDBJ whole genome shotgun (WGS) entry which is preliminary data.</text>
</comment>
<evidence type="ECO:0000313" key="4">
    <source>
        <dbReference type="Proteomes" id="UP000295632"/>
    </source>
</evidence>
<evidence type="ECO:0000313" key="3">
    <source>
        <dbReference type="EMBL" id="TDQ38392.1"/>
    </source>
</evidence>
<dbReference type="EMBL" id="SNYJ01000010">
    <property type="protein sequence ID" value="TDQ38392.1"/>
    <property type="molecule type" value="Genomic_DNA"/>
</dbReference>
<name>A0A4R6TZR5_9BACI</name>
<dbReference type="PANTHER" id="PTHR43581:SF2">
    <property type="entry name" value="EXCINUCLEASE ATPASE SUBUNIT"/>
    <property type="match status" value="1"/>
</dbReference>
<dbReference type="GO" id="GO:0005524">
    <property type="term" value="F:ATP binding"/>
    <property type="evidence" value="ECO:0007669"/>
    <property type="project" value="InterPro"/>
</dbReference>
<accession>A0A4R6TZR5</accession>
<reference evidence="3 4" key="1">
    <citation type="submission" date="2019-03" db="EMBL/GenBank/DDBJ databases">
        <title>Genomic Encyclopedia of Type Strains, Phase IV (KMG-IV): sequencing the most valuable type-strain genomes for metagenomic binning, comparative biology and taxonomic classification.</title>
        <authorList>
            <person name="Goeker M."/>
        </authorList>
    </citation>
    <scope>NUCLEOTIDE SEQUENCE [LARGE SCALE GENOMIC DNA]</scope>
    <source>
        <strain evidence="3 4">DSM 28697</strain>
    </source>
</reference>